<sequence>MDRISGTSAEKAKSVLIALCTVDPSLRSRAQKLLDAMDSLESVHSVEKKGKKRKAESTIKICTKCQDPFYEEENSSKACRYHSGSLEVDDSDDGWADHDEDCHGTIDTDEMRMEFPEGFVWDCCGKPGYRLGCTRGYHDATSSHRGRYGRICSGVKEKEDSSDARTSELEDENDLEEEISN</sequence>
<feature type="compositionally biased region" description="Basic and acidic residues" evidence="1">
    <location>
        <begin position="156"/>
        <end position="168"/>
    </location>
</feature>
<evidence type="ECO:0000313" key="3">
    <source>
        <dbReference type="Proteomes" id="UP001140453"/>
    </source>
</evidence>
<evidence type="ECO:0000256" key="1">
    <source>
        <dbReference type="SAM" id="MobiDB-lite"/>
    </source>
</evidence>
<feature type="region of interest" description="Disordered" evidence="1">
    <location>
        <begin position="156"/>
        <end position="181"/>
    </location>
</feature>
<name>A0A9W8Z502_9PEZI</name>
<keyword evidence="3" id="KW-1185">Reference proteome</keyword>
<evidence type="ECO:0000313" key="2">
    <source>
        <dbReference type="EMBL" id="KAJ4397843.1"/>
    </source>
</evidence>
<organism evidence="2 3">
    <name type="scientific">Gnomoniopsis smithogilvyi</name>
    <dbReference type="NCBI Taxonomy" id="1191159"/>
    <lineage>
        <taxon>Eukaryota</taxon>
        <taxon>Fungi</taxon>
        <taxon>Dikarya</taxon>
        <taxon>Ascomycota</taxon>
        <taxon>Pezizomycotina</taxon>
        <taxon>Sordariomycetes</taxon>
        <taxon>Sordariomycetidae</taxon>
        <taxon>Diaporthales</taxon>
        <taxon>Gnomoniaceae</taxon>
        <taxon>Gnomoniopsis</taxon>
    </lineage>
</organism>
<dbReference type="AlphaFoldDB" id="A0A9W8Z502"/>
<gene>
    <name evidence="2" type="ORF">N0V93_002080</name>
</gene>
<dbReference type="Proteomes" id="UP001140453">
    <property type="component" value="Unassembled WGS sequence"/>
</dbReference>
<dbReference type="OrthoDB" id="5422613at2759"/>
<dbReference type="EMBL" id="JAPEVB010000001">
    <property type="protein sequence ID" value="KAJ4397843.1"/>
    <property type="molecule type" value="Genomic_DNA"/>
</dbReference>
<accession>A0A9W8Z502</accession>
<dbReference type="PANTHER" id="PTHR38167:SF1">
    <property type="entry name" value="C2H2-TYPE DOMAIN-CONTAINING PROTEIN"/>
    <property type="match status" value="1"/>
</dbReference>
<dbReference type="PANTHER" id="PTHR38167">
    <property type="entry name" value="C2H2-TYPE DOMAIN-CONTAINING PROTEIN"/>
    <property type="match status" value="1"/>
</dbReference>
<proteinExistence type="predicted"/>
<feature type="compositionally biased region" description="Acidic residues" evidence="1">
    <location>
        <begin position="169"/>
        <end position="181"/>
    </location>
</feature>
<comment type="caution">
    <text evidence="2">The sequence shown here is derived from an EMBL/GenBank/DDBJ whole genome shotgun (WGS) entry which is preliminary data.</text>
</comment>
<reference evidence="2" key="1">
    <citation type="submission" date="2022-10" db="EMBL/GenBank/DDBJ databases">
        <title>Tapping the CABI collections for fungal endophytes: first genome assemblies for Collariella, Neodidymelliopsis, Ascochyta clinopodiicola, Didymella pomorum, Didymosphaeria variabile, Neocosmospora piperis and Neocucurbitaria cava.</title>
        <authorList>
            <person name="Hill R."/>
        </authorList>
    </citation>
    <scope>NUCLEOTIDE SEQUENCE</scope>
    <source>
        <strain evidence="2">IMI 355082</strain>
    </source>
</reference>
<protein>
    <submittedName>
        <fullName evidence="2">Uncharacterized protein</fullName>
    </submittedName>
</protein>